<dbReference type="Gene3D" id="1.10.540.10">
    <property type="entry name" value="Acyl-CoA dehydrogenase/oxidase, N-terminal domain"/>
    <property type="match status" value="1"/>
</dbReference>
<dbReference type="InterPro" id="IPR009075">
    <property type="entry name" value="AcylCo_DH/oxidase_C"/>
</dbReference>
<dbReference type="GO" id="GO:0050660">
    <property type="term" value="F:flavin adenine dinucleotide binding"/>
    <property type="evidence" value="ECO:0007669"/>
    <property type="project" value="InterPro"/>
</dbReference>
<evidence type="ECO:0000313" key="9">
    <source>
        <dbReference type="EMBL" id="GGC77907.1"/>
    </source>
</evidence>
<reference evidence="9" key="1">
    <citation type="journal article" date="2014" name="Int. J. Syst. Evol. Microbiol.">
        <title>Complete genome sequence of Corynebacterium casei LMG S-19264T (=DSM 44701T), isolated from a smear-ripened cheese.</title>
        <authorList>
            <consortium name="US DOE Joint Genome Institute (JGI-PGF)"/>
            <person name="Walter F."/>
            <person name="Albersmeier A."/>
            <person name="Kalinowski J."/>
            <person name="Ruckert C."/>
        </authorList>
    </citation>
    <scope>NUCLEOTIDE SEQUENCE</scope>
    <source>
        <strain evidence="9">CGMCC 1.12919</strain>
    </source>
</reference>
<dbReference type="PANTHER" id="PTHR43884:SF12">
    <property type="entry name" value="ISOVALERYL-COA DEHYDROGENASE, MITOCHONDRIAL-RELATED"/>
    <property type="match status" value="1"/>
</dbReference>
<dbReference type="PANTHER" id="PTHR43884">
    <property type="entry name" value="ACYL-COA DEHYDROGENASE"/>
    <property type="match status" value="1"/>
</dbReference>
<dbReference type="GO" id="GO:0003995">
    <property type="term" value="F:acyl-CoA dehydrogenase activity"/>
    <property type="evidence" value="ECO:0007669"/>
    <property type="project" value="TreeGrafter"/>
</dbReference>
<dbReference type="Gene3D" id="1.20.140.10">
    <property type="entry name" value="Butyryl-CoA Dehydrogenase, subunit A, domain 3"/>
    <property type="match status" value="1"/>
</dbReference>
<reference evidence="9" key="2">
    <citation type="submission" date="2020-09" db="EMBL/GenBank/DDBJ databases">
        <authorList>
            <person name="Sun Q."/>
            <person name="Zhou Y."/>
        </authorList>
    </citation>
    <scope>NUCLEOTIDE SEQUENCE</scope>
    <source>
        <strain evidence="9">CGMCC 1.12919</strain>
    </source>
</reference>
<sequence>MIMAAGEKHVSDFSWLPSGVELTPERRQICEAVKALCDRFDDAYWLDLDNRHAFPHEFHAAMARDGWLGITMPEQYGGAGLGVTEAALLMQTVANSAGAIAACSTFHINLFGPHPVLLYGTEEQKRRIIPPLVRGEDKVAFGVTEPDAGLDTTSITTRAVKDGNRYIVNGQKVWTTTAQQANKILLLTRTTPRERCAKRTDGLTLFYTDLDRRYVEVREIDKLGRAAVNSNATFYENLPVPEEDRIGAEGDGFRLLLDSLNPERILVAAECVGVGRRALAKAAAYASERVVFGRPIGQNQSIQHPLAQSWMALEAADLMVWKAASLYDSKQPCGAQANAAKFLAADAAFDACDRAVRTHGGFGYAKEYHVERYLREIMLPRIAPVSREMIMCFIAERVLGLPKSY</sequence>
<dbReference type="AlphaFoldDB" id="A0A916UML9"/>
<evidence type="ECO:0000256" key="4">
    <source>
        <dbReference type="ARBA" id="ARBA00022827"/>
    </source>
</evidence>
<proteinExistence type="inferred from homology"/>
<dbReference type="CDD" id="cd00567">
    <property type="entry name" value="ACAD"/>
    <property type="match status" value="1"/>
</dbReference>
<feature type="domain" description="Acyl-CoA dehydrogenase/oxidase C-terminal" evidence="6">
    <location>
        <begin position="250"/>
        <end position="398"/>
    </location>
</feature>
<dbReference type="Pfam" id="PF02770">
    <property type="entry name" value="Acyl-CoA_dh_M"/>
    <property type="match status" value="1"/>
</dbReference>
<comment type="caution">
    <text evidence="9">The sequence shown here is derived from an EMBL/GenBank/DDBJ whole genome shotgun (WGS) entry which is preliminary data.</text>
</comment>
<dbReference type="PIRSF" id="PIRSF016578">
    <property type="entry name" value="HsaA"/>
    <property type="match status" value="1"/>
</dbReference>
<keyword evidence="3 5" id="KW-0285">Flavoprotein</keyword>
<evidence type="ECO:0000256" key="1">
    <source>
        <dbReference type="ARBA" id="ARBA00001974"/>
    </source>
</evidence>
<evidence type="ECO:0000256" key="5">
    <source>
        <dbReference type="RuleBase" id="RU362125"/>
    </source>
</evidence>
<dbReference type="Pfam" id="PF02771">
    <property type="entry name" value="Acyl-CoA_dh_N"/>
    <property type="match status" value="1"/>
</dbReference>
<keyword evidence="4 5" id="KW-0274">FAD</keyword>
<evidence type="ECO:0000259" key="8">
    <source>
        <dbReference type="Pfam" id="PF02771"/>
    </source>
</evidence>
<protein>
    <submittedName>
        <fullName evidence="9">Acyl-CoA dehydrogenase</fullName>
    </submittedName>
</protein>
<dbReference type="SUPFAM" id="SSF56645">
    <property type="entry name" value="Acyl-CoA dehydrogenase NM domain-like"/>
    <property type="match status" value="1"/>
</dbReference>
<dbReference type="InterPro" id="IPR009100">
    <property type="entry name" value="AcylCoA_DH/oxidase_NM_dom_sf"/>
</dbReference>
<dbReference type="Proteomes" id="UP000637002">
    <property type="component" value="Unassembled WGS sequence"/>
</dbReference>
<dbReference type="SUPFAM" id="SSF47203">
    <property type="entry name" value="Acyl-CoA dehydrogenase C-terminal domain-like"/>
    <property type="match status" value="1"/>
</dbReference>
<feature type="domain" description="Acyl-CoA oxidase/dehydrogenase middle" evidence="7">
    <location>
        <begin position="140"/>
        <end position="237"/>
    </location>
</feature>
<dbReference type="EMBL" id="BMGG01000007">
    <property type="protein sequence ID" value="GGC77907.1"/>
    <property type="molecule type" value="Genomic_DNA"/>
</dbReference>
<evidence type="ECO:0000259" key="6">
    <source>
        <dbReference type="Pfam" id="PF00441"/>
    </source>
</evidence>
<keyword evidence="10" id="KW-1185">Reference proteome</keyword>
<dbReference type="Gene3D" id="2.40.110.10">
    <property type="entry name" value="Butyryl-CoA Dehydrogenase, subunit A, domain 2"/>
    <property type="match status" value="1"/>
</dbReference>
<evidence type="ECO:0000256" key="2">
    <source>
        <dbReference type="ARBA" id="ARBA00009347"/>
    </source>
</evidence>
<evidence type="ECO:0000259" key="7">
    <source>
        <dbReference type="Pfam" id="PF02770"/>
    </source>
</evidence>
<dbReference type="InterPro" id="IPR013786">
    <property type="entry name" value="AcylCoA_DH/ox_N"/>
</dbReference>
<accession>A0A916UML9</accession>
<dbReference type="InterPro" id="IPR046373">
    <property type="entry name" value="Acyl-CoA_Oxase/DH_mid-dom_sf"/>
</dbReference>
<dbReference type="InterPro" id="IPR037069">
    <property type="entry name" value="AcylCoA_DH/ox_N_sf"/>
</dbReference>
<keyword evidence="5" id="KW-0560">Oxidoreductase</keyword>
<dbReference type="InterPro" id="IPR036250">
    <property type="entry name" value="AcylCo_DH-like_C"/>
</dbReference>
<organism evidence="9 10">
    <name type="scientific">Chelatococcus reniformis</name>
    <dbReference type="NCBI Taxonomy" id="1494448"/>
    <lineage>
        <taxon>Bacteria</taxon>
        <taxon>Pseudomonadati</taxon>
        <taxon>Pseudomonadota</taxon>
        <taxon>Alphaproteobacteria</taxon>
        <taxon>Hyphomicrobiales</taxon>
        <taxon>Chelatococcaceae</taxon>
        <taxon>Chelatococcus</taxon>
    </lineage>
</organism>
<evidence type="ECO:0000313" key="10">
    <source>
        <dbReference type="Proteomes" id="UP000637002"/>
    </source>
</evidence>
<gene>
    <name evidence="9" type="ORF">GCM10010994_40270</name>
</gene>
<dbReference type="InterPro" id="IPR006091">
    <property type="entry name" value="Acyl-CoA_Oxase/DH_mid-dom"/>
</dbReference>
<dbReference type="FunFam" id="1.20.140.10:FF:000012">
    <property type="entry name" value="Acyl-CoA dehydrogenase fadE12"/>
    <property type="match status" value="1"/>
</dbReference>
<comment type="similarity">
    <text evidence="2 5">Belongs to the acyl-CoA dehydrogenase family.</text>
</comment>
<feature type="domain" description="Acyl-CoA dehydrogenase/oxidase N-terminal" evidence="8">
    <location>
        <begin position="23"/>
        <end position="136"/>
    </location>
</feature>
<name>A0A916UML9_9HYPH</name>
<dbReference type="Pfam" id="PF00441">
    <property type="entry name" value="Acyl-CoA_dh_1"/>
    <property type="match status" value="1"/>
</dbReference>
<comment type="cofactor">
    <cofactor evidence="1 5">
        <name>FAD</name>
        <dbReference type="ChEBI" id="CHEBI:57692"/>
    </cofactor>
</comment>
<evidence type="ECO:0000256" key="3">
    <source>
        <dbReference type="ARBA" id="ARBA00022630"/>
    </source>
</evidence>